<dbReference type="EMBL" id="JANRHJ010000013">
    <property type="protein sequence ID" value="MCR8874733.1"/>
    <property type="molecule type" value="Genomic_DNA"/>
</dbReference>
<reference evidence="2 3" key="1">
    <citation type="submission" date="2022-08" db="EMBL/GenBank/DDBJ databases">
        <authorList>
            <person name="Zeman M."/>
            <person name="Kubasova T."/>
        </authorList>
    </citation>
    <scope>NUCLEOTIDE SEQUENCE [LARGE SCALE GENOMIC DNA]</scope>
    <source>
        <strain evidence="2 3">ET62</strain>
    </source>
</reference>
<feature type="transmembrane region" description="Helical" evidence="1">
    <location>
        <begin position="181"/>
        <end position="199"/>
    </location>
</feature>
<evidence type="ECO:0000313" key="3">
    <source>
        <dbReference type="Proteomes" id="UP001204579"/>
    </source>
</evidence>
<dbReference type="Proteomes" id="UP001204579">
    <property type="component" value="Unassembled WGS sequence"/>
</dbReference>
<keyword evidence="1" id="KW-0472">Membrane</keyword>
<evidence type="ECO:0000313" key="2">
    <source>
        <dbReference type="EMBL" id="MCR8874733.1"/>
    </source>
</evidence>
<sequence>MWKWGKYLVCLLLLVVGVTSCYYRTALPTRVDGEGEEGEEESSVVDLPERPYALNSNFKVTADTLWLHQLPFTDSLPVLKDNELVVAELAIHADDPTDSVWVKVARDQETIGWLPEHQLLENIVPVDPISQCIHLFSDTHTLYFFLIVGIFFLTFAYRAMKRKKTKLIWLNDIDSIFPIMLSWLLACAATLYNSMQYFVPQTWERYYYDPSLNPFDLPLILGLFVLSVWCIFLMGVALLDDLFHQTTFEVAFFYLIGLASCCIFLYIFFTYLWIYAAYVCLIAYTYCCFRWLKHSNRYPYACGACGAKMRAKGICPHCGALNE</sequence>
<evidence type="ECO:0000256" key="1">
    <source>
        <dbReference type="SAM" id="Phobius"/>
    </source>
</evidence>
<organism evidence="2 3">
    <name type="scientific">Phocaeicola barnesiae</name>
    <dbReference type="NCBI Taxonomy" id="376804"/>
    <lineage>
        <taxon>Bacteria</taxon>
        <taxon>Pseudomonadati</taxon>
        <taxon>Bacteroidota</taxon>
        <taxon>Bacteroidia</taxon>
        <taxon>Bacteroidales</taxon>
        <taxon>Bacteroidaceae</taxon>
        <taxon>Phocaeicola</taxon>
    </lineage>
</organism>
<feature type="transmembrane region" description="Helical" evidence="1">
    <location>
        <begin position="219"/>
        <end position="239"/>
    </location>
</feature>
<keyword evidence="3" id="KW-1185">Reference proteome</keyword>
<dbReference type="AlphaFoldDB" id="A0AAW5N958"/>
<protein>
    <recommendedName>
        <fullName evidence="4">Transmembrane protein</fullName>
    </recommendedName>
</protein>
<keyword evidence="1" id="KW-1133">Transmembrane helix</keyword>
<evidence type="ECO:0008006" key="4">
    <source>
        <dbReference type="Google" id="ProtNLM"/>
    </source>
</evidence>
<feature type="transmembrane region" description="Helical" evidence="1">
    <location>
        <begin position="142"/>
        <end position="160"/>
    </location>
</feature>
<dbReference type="RefSeq" id="WP_018709690.1">
    <property type="nucleotide sequence ID" value="NZ_CALULB010000020.1"/>
</dbReference>
<dbReference type="GeneID" id="82442228"/>
<proteinExistence type="predicted"/>
<dbReference type="PROSITE" id="PS51257">
    <property type="entry name" value="PROKAR_LIPOPROTEIN"/>
    <property type="match status" value="1"/>
</dbReference>
<accession>A0AAW5N958</accession>
<name>A0AAW5N958_9BACT</name>
<gene>
    <name evidence="2" type="ORF">NW209_12050</name>
</gene>
<feature type="transmembrane region" description="Helical" evidence="1">
    <location>
        <begin position="251"/>
        <end position="269"/>
    </location>
</feature>
<keyword evidence="1" id="KW-0812">Transmembrane</keyword>
<comment type="caution">
    <text evidence="2">The sequence shown here is derived from an EMBL/GenBank/DDBJ whole genome shotgun (WGS) entry which is preliminary data.</text>
</comment>
<feature type="transmembrane region" description="Helical" evidence="1">
    <location>
        <begin position="275"/>
        <end position="292"/>
    </location>
</feature>